<keyword evidence="8" id="KW-1185">Reference proteome</keyword>
<evidence type="ECO:0000256" key="3">
    <source>
        <dbReference type="ARBA" id="ARBA00023015"/>
    </source>
</evidence>
<sequence>MASSFIGDTSKAQDMSHQISSFYYQFVYEASQSHRIIRKTLSALCGLYERAPATSRTSSPRNPEPISRYGEAVTDLRTSSRGLSPDVVLIASILFANCEYLMGDLCSAVRHLRAGARILVEHHDSAGEQLSSALRDALSTIFAAFEHDSVDLESATPGSDYLDTIGEHQFDNLNQANDQLLQIYAHTFALQKMSQSHSNHISLAVNDFKRWSNSWRSRIADLGHSLGTEQLPWLHLLHGQHIALNTVIDTMSRTNEATARDHQLDDLILQMSDFLEASAGSLQDKEVMDRPYHENVGLILPLFLVTLRCADPQTCEAALALLGRLCVVEGALNSCCAHAVAQSAIHARHAARMGGRSTTYTSENVLPVAEIKKVALCKPGAQLDVTFTFPRNSASGQMESNAIVSRFCLPSIRAAENLCGTLEAGGYQGPVATRTLEGCSCNQSP</sequence>
<reference evidence="7 8" key="1">
    <citation type="journal article" date="2023" name="Res Sq">
        <title>Genomic and morphological characterization of Knufia obscura isolated from the Mars 2020 spacecraft assembly facility.</title>
        <authorList>
            <person name="Chander A.M."/>
            <person name="Teixeira M.M."/>
            <person name="Singh N.K."/>
            <person name="Williams M.P."/>
            <person name="Parker C.W."/>
            <person name="Leo P."/>
            <person name="Stajich J.E."/>
            <person name="Torok T."/>
            <person name="Tighe S."/>
            <person name="Mason C.E."/>
            <person name="Venkateswaran K."/>
        </authorList>
    </citation>
    <scope>NUCLEOTIDE SEQUENCE [LARGE SCALE GENOMIC DNA]</scope>
    <source>
        <strain evidence="7 8">CCFEE 5817</strain>
    </source>
</reference>
<evidence type="ECO:0000256" key="1">
    <source>
        <dbReference type="ARBA" id="ARBA00022723"/>
    </source>
</evidence>
<evidence type="ECO:0000256" key="6">
    <source>
        <dbReference type="ARBA" id="ARBA00023242"/>
    </source>
</evidence>
<evidence type="ECO:0000256" key="4">
    <source>
        <dbReference type="ARBA" id="ARBA00023125"/>
    </source>
</evidence>
<comment type="caution">
    <text evidence="7">The sequence shown here is derived from an EMBL/GenBank/DDBJ whole genome shotgun (WGS) entry which is preliminary data.</text>
</comment>
<protein>
    <submittedName>
        <fullName evidence="7">Uncharacterized protein</fullName>
    </submittedName>
</protein>
<dbReference type="GeneID" id="89998456"/>
<dbReference type="EMBL" id="JAVHJV010000005">
    <property type="protein sequence ID" value="KAK5942443.1"/>
    <property type="molecule type" value="Genomic_DNA"/>
</dbReference>
<keyword evidence="6" id="KW-0539">Nucleus</keyword>
<evidence type="ECO:0000313" key="8">
    <source>
        <dbReference type="Proteomes" id="UP001334248"/>
    </source>
</evidence>
<keyword evidence="5" id="KW-0804">Transcription</keyword>
<keyword evidence="3" id="KW-0805">Transcription regulation</keyword>
<dbReference type="PANTHER" id="PTHR36206:SF12">
    <property type="entry name" value="ASPERCRYPTIN BIOSYNTHESIS CLUSTER-SPECIFIC TRANSCRIPTION REGULATOR ATNN-RELATED"/>
    <property type="match status" value="1"/>
</dbReference>
<gene>
    <name evidence="7" type="ORF">PMZ80_005007</name>
</gene>
<dbReference type="RefSeq" id="XP_064730533.1">
    <property type="nucleotide sequence ID" value="XM_064873429.1"/>
</dbReference>
<evidence type="ECO:0000256" key="2">
    <source>
        <dbReference type="ARBA" id="ARBA00022833"/>
    </source>
</evidence>
<dbReference type="InterPro" id="IPR052360">
    <property type="entry name" value="Transcr_Regulatory_Proteins"/>
</dbReference>
<keyword evidence="4" id="KW-0238">DNA-binding</keyword>
<dbReference type="PANTHER" id="PTHR36206">
    <property type="entry name" value="ASPERCRYPTIN BIOSYNTHESIS CLUSTER-SPECIFIC TRANSCRIPTION REGULATOR ATNN-RELATED"/>
    <property type="match status" value="1"/>
</dbReference>
<keyword evidence="2" id="KW-0862">Zinc</keyword>
<evidence type="ECO:0000313" key="7">
    <source>
        <dbReference type="EMBL" id="KAK5942443.1"/>
    </source>
</evidence>
<dbReference type="Proteomes" id="UP001334248">
    <property type="component" value="Unassembled WGS sequence"/>
</dbReference>
<keyword evidence="1" id="KW-0479">Metal-binding</keyword>
<name>A0ABR0RQC9_9EURO</name>
<evidence type="ECO:0000256" key="5">
    <source>
        <dbReference type="ARBA" id="ARBA00023163"/>
    </source>
</evidence>
<organism evidence="7 8">
    <name type="scientific">Knufia obscura</name>
    <dbReference type="NCBI Taxonomy" id="1635080"/>
    <lineage>
        <taxon>Eukaryota</taxon>
        <taxon>Fungi</taxon>
        <taxon>Dikarya</taxon>
        <taxon>Ascomycota</taxon>
        <taxon>Pezizomycotina</taxon>
        <taxon>Eurotiomycetes</taxon>
        <taxon>Chaetothyriomycetidae</taxon>
        <taxon>Chaetothyriales</taxon>
        <taxon>Trichomeriaceae</taxon>
        <taxon>Knufia</taxon>
    </lineage>
</organism>
<accession>A0ABR0RQC9</accession>
<proteinExistence type="predicted"/>